<proteinExistence type="predicted"/>
<feature type="region of interest" description="Disordered" evidence="1">
    <location>
        <begin position="341"/>
        <end position="420"/>
    </location>
</feature>
<dbReference type="PANTHER" id="PTHR47073">
    <property type="entry name" value="PROTEIN ANTI-SILENCING 1"/>
    <property type="match status" value="1"/>
</dbReference>
<dbReference type="Gene3D" id="2.30.30.490">
    <property type="match status" value="1"/>
</dbReference>
<dbReference type="EMBL" id="JBHFFA010000004">
    <property type="protein sequence ID" value="KAL2632151.1"/>
    <property type="molecule type" value="Genomic_DNA"/>
</dbReference>
<evidence type="ECO:0000256" key="1">
    <source>
        <dbReference type="SAM" id="MobiDB-lite"/>
    </source>
</evidence>
<sequence length="776" mass="87458">MAIVNGGTPSDIEDDYGVRWGRWKSTGERFKFYLSFHQDGKEFCLKNFIHIKAADGPHYVARIEKLFEKDGAKKKFMRVRWFFRPSELPEGLPDVDYSSNCREIFMAVGNKYATCLLDPACTITKCRVVCTAEESWNSMPSAEEVEAAECFFTRAFNPEKLRFRNLDPVKVLGDGLAGRILPATELKVASSHRSSSSSSAAGSREVGGDLILRSRVPGLQTDVVIPSNSRRVTSSPHAGHMKKLKMSPKSPAFPSTQENVLQPVDRGKRPIVGALEDEAKRRRILGGMVNHKERIIGITGKQEVTNLEKKVMLHDSFRRQIEAKKGNLAVTKVFEIKNSEQKVKLPDSVRREEEAKKVKLPPTKMLDKGKLSTTSGKGGALPLDRSLKPPSPRATKLGDKPPLPSNLRPGKEVSLTRDGKTREAAVLGKRFREASHPSVSDKEVLAHHRRPEKRVKECHVELKLPIKSPEIKSHIDAKVVRKESKDFQKPDLQKQINHRPSVKPLGERRVMGTAIVKQTFRPLENCEKLRSKPEDQNRNVKVKQSAQDGLQRTTGKVDGHCVAVGVGSATARGRSLSKEDCKLHTPSKKIFKFPWEEKRSVEEAVTKGRALLLQNLDPRLNSIEIEAILEKVLKMTCDVCILPPKTITCYKSAEAVVIFKRPDIAQDVLRTLVENLLVISDEERPVLASRLNMRDQNIRNFHGFFNLEMFGWKANDSVDQNAGATSHCAQENTVEYETGLQWRVIQDRDTKEWLMLEEDHQRELSDVKGKFQKAKF</sequence>
<dbReference type="InterPro" id="IPR043151">
    <property type="entry name" value="BAH_sf"/>
</dbReference>
<evidence type="ECO:0000313" key="3">
    <source>
        <dbReference type="EMBL" id="KAL2632151.1"/>
    </source>
</evidence>
<gene>
    <name evidence="3" type="ORF">R1flu_016837</name>
</gene>
<name>A0ABD1YNH8_9MARC</name>
<dbReference type="Pfam" id="PF01426">
    <property type="entry name" value="BAH"/>
    <property type="match status" value="1"/>
</dbReference>
<accession>A0ABD1YNH8</accession>
<dbReference type="Proteomes" id="UP001605036">
    <property type="component" value="Unassembled WGS sequence"/>
</dbReference>
<protein>
    <recommendedName>
        <fullName evidence="2">BAH domain-containing protein</fullName>
    </recommendedName>
</protein>
<organism evidence="3 4">
    <name type="scientific">Riccia fluitans</name>
    <dbReference type="NCBI Taxonomy" id="41844"/>
    <lineage>
        <taxon>Eukaryota</taxon>
        <taxon>Viridiplantae</taxon>
        <taxon>Streptophyta</taxon>
        <taxon>Embryophyta</taxon>
        <taxon>Marchantiophyta</taxon>
        <taxon>Marchantiopsida</taxon>
        <taxon>Marchantiidae</taxon>
        <taxon>Marchantiales</taxon>
        <taxon>Ricciaceae</taxon>
        <taxon>Riccia</taxon>
    </lineage>
</organism>
<dbReference type="PANTHER" id="PTHR47073:SF2">
    <property type="entry name" value="PROTEIN ANTI-SILENCING 1"/>
    <property type="match status" value="1"/>
</dbReference>
<feature type="domain" description="BAH" evidence="2">
    <location>
        <begin position="41"/>
        <end position="167"/>
    </location>
</feature>
<feature type="compositionally biased region" description="Polar residues" evidence="1">
    <location>
        <begin position="542"/>
        <end position="553"/>
    </location>
</feature>
<comment type="caution">
    <text evidence="3">The sequence shown here is derived from an EMBL/GenBank/DDBJ whole genome shotgun (WGS) entry which is preliminary data.</text>
</comment>
<evidence type="ECO:0000259" key="2">
    <source>
        <dbReference type="PROSITE" id="PS51038"/>
    </source>
</evidence>
<keyword evidence="4" id="KW-1185">Reference proteome</keyword>
<dbReference type="AlphaFoldDB" id="A0ABD1YNH8"/>
<evidence type="ECO:0000313" key="4">
    <source>
        <dbReference type="Proteomes" id="UP001605036"/>
    </source>
</evidence>
<feature type="compositionally biased region" description="Basic and acidic residues" evidence="1">
    <location>
        <begin position="528"/>
        <end position="538"/>
    </location>
</feature>
<feature type="compositionally biased region" description="Basic and acidic residues" evidence="1">
    <location>
        <begin position="341"/>
        <end position="357"/>
    </location>
</feature>
<dbReference type="InterPro" id="IPR001025">
    <property type="entry name" value="BAH_dom"/>
</dbReference>
<dbReference type="PROSITE" id="PS51038">
    <property type="entry name" value="BAH"/>
    <property type="match status" value="1"/>
</dbReference>
<feature type="region of interest" description="Disordered" evidence="1">
    <location>
        <begin position="229"/>
        <end position="257"/>
    </location>
</feature>
<feature type="compositionally biased region" description="Basic and acidic residues" evidence="1">
    <location>
        <begin position="409"/>
        <end position="420"/>
    </location>
</feature>
<feature type="region of interest" description="Disordered" evidence="1">
    <location>
        <begin position="528"/>
        <end position="553"/>
    </location>
</feature>
<reference evidence="3 4" key="1">
    <citation type="submission" date="2024-09" db="EMBL/GenBank/DDBJ databases">
        <title>Chromosome-scale assembly of Riccia fluitans.</title>
        <authorList>
            <person name="Paukszto L."/>
            <person name="Sawicki J."/>
            <person name="Karawczyk K."/>
            <person name="Piernik-Szablinska J."/>
            <person name="Szczecinska M."/>
            <person name="Mazdziarz M."/>
        </authorList>
    </citation>
    <scope>NUCLEOTIDE SEQUENCE [LARGE SCALE GENOMIC DNA]</scope>
    <source>
        <strain evidence="3">Rf_01</strain>
        <tissue evidence="3">Aerial parts of the thallus</tissue>
    </source>
</reference>